<proteinExistence type="predicted"/>
<organism evidence="3 4">
    <name type="scientific">Oryza sativa subsp. indica</name>
    <name type="common">Rice</name>
    <dbReference type="NCBI Taxonomy" id="39946"/>
    <lineage>
        <taxon>Eukaryota</taxon>
        <taxon>Viridiplantae</taxon>
        <taxon>Streptophyta</taxon>
        <taxon>Embryophyta</taxon>
        <taxon>Tracheophyta</taxon>
        <taxon>Spermatophyta</taxon>
        <taxon>Magnoliopsida</taxon>
        <taxon>Liliopsida</taxon>
        <taxon>Poales</taxon>
        <taxon>Poaceae</taxon>
        <taxon>BOP clade</taxon>
        <taxon>Oryzoideae</taxon>
        <taxon>Oryzeae</taxon>
        <taxon>Oryzinae</taxon>
        <taxon>Oryza</taxon>
        <taxon>Oryza sativa</taxon>
    </lineage>
</organism>
<dbReference type="Gramene" id="BGIOSGA020078-TA">
    <property type="protein sequence ID" value="BGIOSGA020078-PA"/>
    <property type="gene ID" value="BGIOSGA020078"/>
</dbReference>
<evidence type="ECO:0000313" key="4">
    <source>
        <dbReference type="Proteomes" id="UP000007015"/>
    </source>
</evidence>
<dbReference type="AlphaFoldDB" id="A2Y5X6"/>
<name>A2Y5X6_ORYSI</name>
<evidence type="ECO:0000259" key="2">
    <source>
        <dbReference type="Pfam" id="PF20241"/>
    </source>
</evidence>
<sequence>MAEIDRMVPVMKLDPARQPWLTVPGRSSCTCDCCNVTTKKKPSNKAVIPAWLFRSDDDDDDHHEESAEEEEEDNLLQGLNKHLAEYRIGQYEIRGATIKRYPYTDGYELTDKLNAELPAGERRYTPTFVLEGSSHRDGFFGLSWHSEYRMHETAPTSLPRSRFTTPHPRWDYEADNMLQLCSFSLAAGAGSGGDGRRLLVYGIVAARDDMEGLPNFVFNRTRDNAQEVTLSSPALELSSPLRGISAFEHVLLEFDLKLKNTAGDGADADADDVLVDACIEFVDRTITCSAGRLLRSRIEGPICSLDMDYMFVKSSVEAAVEVFLGDSCASCFQSVAAVYRAIAGDGDGGGDGIVIHEESIPLPLKLMLAADTATAQAASAATVVAVPLAGELTVTLGEAERAELQRVVGFVVPAGARGGEPGAGQRCRRRLVHPVLGVPREAEEAVAVGGAREDEGRGVAPLAGRQLGVQLVGTYESHIVVQSDIQRSVYSGLAVDYLLPPLLLILRGRGRRIGTARPG</sequence>
<evidence type="ECO:0000256" key="1">
    <source>
        <dbReference type="SAM" id="MobiDB-lite"/>
    </source>
</evidence>
<dbReference type="Proteomes" id="UP000007015">
    <property type="component" value="Chromosome 5"/>
</dbReference>
<evidence type="ECO:0000313" key="3">
    <source>
        <dbReference type="EMBL" id="EAY98486.1"/>
    </source>
</evidence>
<keyword evidence="4" id="KW-1185">Reference proteome</keyword>
<protein>
    <recommendedName>
        <fullName evidence="2">DUF6598 domain-containing protein</fullName>
    </recommendedName>
</protein>
<dbReference type="PANTHER" id="PTHR33065">
    <property type="entry name" value="OS07G0486400 PROTEIN"/>
    <property type="match status" value="1"/>
</dbReference>
<dbReference type="HOGENOM" id="CLU_030537_0_0_1"/>
<feature type="domain" description="DUF6598" evidence="2">
    <location>
        <begin position="178"/>
        <end position="395"/>
    </location>
</feature>
<reference evidence="3 4" key="1">
    <citation type="journal article" date="2005" name="PLoS Biol.">
        <title>The genomes of Oryza sativa: a history of duplications.</title>
        <authorList>
            <person name="Yu J."/>
            <person name="Wang J."/>
            <person name="Lin W."/>
            <person name="Li S."/>
            <person name="Li H."/>
            <person name="Zhou J."/>
            <person name="Ni P."/>
            <person name="Dong W."/>
            <person name="Hu S."/>
            <person name="Zeng C."/>
            <person name="Zhang J."/>
            <person name="Zhang Y."/>
            <person name="Li R."/>
            <person name="Xu Z."/>
            <person name="Li S."/>
            <person name="Li X."/>
            <person name="Zheng H."/>
            <person name="Cong L."/>
            <person name="Lin L."/>
            <person name="Yin J."/>
            <person name="Geng J."/>
            <person name="Li G."/>
            <person name="Shi J."/>
            <person name="Liu J."/>
            <person name="Lv H."/>
            <person name="Li J."/>
            <person name="Wang J."/>
            <person name="Deng Y."/>
            <person name="Ran L."/>
            <person name="Shi X."/>
            <person name="Wang X."/>
            <person name="Wu Q."/>
            <person name="Li C."/>
            <person name="Ren X."/>
            <person name="Wang J."/>
            <person name="Wang X."/>
            <person name="Li D."/>
            <person name="Liu D."/>
            <person name="Zhang X."/>
            <person name="Ji Z."/>
            <person name="Zhao W."/>
            <person name="Sun Y."/>
            <person name="Zhang Z."/>
            <person name="Bao J."/>
            <person name="Han Y."/>
            <person name="Dong L."/>
            <person name="Ji J."/>
            <person name="Chen P."/>
            <person name="Wu S."/>
            <person name="Liu J."/>
            <person name="Xiao Y."/>
            <person name="Bu D."/>
            <person name="Tan J."/>
            <person name="Yang L."/>
            <person name="Ye C."/>
            <person name="Zhang J."/>
            <person name="Xu J."/>
            <person name="Zhou Y."/>
            <person name="Yu Y."/>
            <person name="Zhang B."/>
            <person name="Zhuang S."/>
            <person name="Wei H."/>
            <person name="Liu B."/>
            <person name="Lei M."/>
            <person name="Yu H."/>
            <person name="Li Y."/>
            <person name="Xu H."/>
            <person name="Wei S."/>
            <person name="He X."/>
            <person name="Fang L."/>
            <person name="Zhang Z."/>
            <person name="Zhang Y."/>
            <person name="Huang X."/>
            <person name="Su Z."/>
            <person name="Tong W."/>
            <person name="Li J."/>
            <person name="Tong Z."/>
            <person name="Li S."/>
            <person name="Ye J."/>
            <person name="Wang L."/>
            <person name="Fang L."/>
            <person name="Lei T."/>
            <person name="Chen C."/>
            <person name="Chen H."/>
            <person name="Xu Z."/>
            <person name="Li H."/>
            <person name="Huang H."/>
            <person name="Zhang F."/>
            <person name="Xu H."/>
            <person name="Li N."/>
            <person name="Zhao C."/>
            <person name="Li S."/>
            <person name="Dong L."/>
            <person name="Huang Y."/>
            <person name="Li L."/>
            <person name="Xi Y."/>
            <person name="Qi Q."/>
            <person name="Li W."/>
            <person name="Zhang B."/>
            <person name="Hu W."/>
            <person name="Zhang Y."/>
            <person name="Tian X."/>
            <person name="Jiao Y."/>
            <person name="Liang X."/>
            <person name="Jin J."/>
            <person name="Gao L."/>
            <person name="Zheng W."/>
            <person name="Hao B."/>
            <person name="Liu S."/>
            <person name="Wang W."/>
            <person name="Yuan L."/>
            <person name="Cao M."/>
            <person name="McDermott J."/>
            <person name="Samudrala R."/>
            <person name="Wang J."/>
            <person name="Wong G.K."/>
            <person name="Yang H."/>
        </authorList>
    </citation>
    <scope>NUCLEOTIDE SEQUENCE [LARGE SCALE GENOMIC DNA]</scope>
    <source>
        <strain evidence="4">cv. 93-11</strain>
    </source>
</reference>
<feature type="compositionally biased region" description="Acidic residues" evidence="1">
    <location>
        <begin position="56"/>
        <end position="74"/>
    </location>
</feature>
<accession>A2Y5X6</accession>
<dbReference type="OMA" id="WLFRSDD"/>
<gene>
    <name evidence="3" type="ORF">OsI_20401</name>
</gene>
<dbReference type="Pfam" id="PF20241">
    <property type="entry name" value="DUF6598"/>
    <property type="match status" value="1"/>
</dbReference>
<dbReference type="InterPro" id="IPR046533">
    <property type="entry name" value="DUF6598"/>
</dbReference>
<feature type="region of interest" description="Disordered" evidence="1">
    <location>
        <begin position="55"/>
        <end position="75"/>
    </location>
</feature>
<dbReference type="EMBL" id="CM000130">
    <property type="protein sequence ID" value="EAY98486.1"/>
    <property type="molecule type" value="Genomic_DNA"/>
</dbReference>
<dbReference type="PANTHER" id="PTHR33065:SF145">
    <property type="entry name" value="OS05G0506400 PROTEIN"/>
    <property type="match status" value="1"/>
</dbReference>